<protein>
    <submittedName>
        <fullName evidence="1">Uncharacterized protein</fullName>
    </submittedName>
</protein>
<organism evidence="1 2">
    <name type="scientific">Eretmocerus hayati</name>
    <dbReference type="NCBI Taxonomy" id="131215"/>
    <lineage>
        <taxon>Eukaryota</taxon>
        <taxon>Metazoa</taxon>
        <taxon>Ecdysozoa</taxon>
        <taxon>Arthropoda</taxon>
        <taxon>Hexapoda</taxon>
        <taxon>Insecta</taxon>
        <taxon>Pterygota</taxon>
        <taxon>Neoptera</taxon>
        <taxon>Endopterygota</taxon>
        <taxon>Hymenoptera</taxon>
        <taxon>Apocrita</taxon>
        <taxon>Proctotrupomorpha</taxon>
        <taxon>Chalcidoidea</taxon>
        <taxon>Aphelinidae</taxon>
        <taxon>Aphelininae</taxon>
        <taxon>Eretmocerus</taxon>
    </lineage>
</organism>
<evidence type="ECO:0000313" key="2">
    <source>
        <dbReference type="Proteomes" id="UP001239111"/>
    </source>
</evidence>
<dbReference type="Proteomes" id="UP001239111">
    <property type="component" value="Chromosome 2"/>
</dbReference>
<sequence>MLLSYATDIVYDVKGPLLCPASLQAYLVKLVIDEFKMTFQKQPEECGYRPLEKNFSPLKLMQCVTSKVNEICTRYLDNSRLALLPPPPSTPLPLTSLYAIKNKRRKMEDRTVVLHDLHTMFSIKNDAVVNYYAVFDGHGGQEAAVYCAAHLHQYLIESPYYPMDPELALRDAFHMTDKKFIECDDKQNSGSTAVCALLYDKTLYIAWAGDSQAALIKNGRGINLTMPHKPEREDEKLRVEDLGGEIIYFGTYRVNGVLSVSRSLGDAKYKPFVMAEPEIVKIELDGTEDFLIMACDGFWDKADAGVAASLLYEYIGSSS</sequence>
<reference evidence="1" key="1">
    <citation type="submission" date="2023-04" db="EMBL/GenBank/DDBJ databases">
        <title>A chromosome-level genome assembly of the parasitoid wasp Eretmocerus hayati.</title>
        <authorList>
            <person name="Zhong Y."/>
            <person name="Liu S."/>
            <person name="Liu Y."/>
        </authorList>
    </citation>
    <scope>NUCLEOTIDE SEQUENCE</scope>
    <source>
        <strain evidence="1">ZJU_SS_LIU_2023</strain>
    </source>
</reference>
<evidence type="ECO:0000313" key="1">
    <source>
        <dbReference type="EMBL" id="KAJ8680105.1"/>
    </source>
</evidence>
<keyword evidence="2" id="KW-1185">Reference proteome</keyword>
<comment type="caution">
    <text evidence="1">The sequence shown here is derived from an EMBL/GenBank/DDBJ whole genome shotgun (WGS) entry which is preliminary data.</text>
</comment>
<feature type="non-terminal residue" evidence="1">
    <location>
        <position position="319"/>
    </location>
</feature>
<gene>
    <name evidence="1" type="ORF">QAD02_015892</name>
</gene>
<name>A0ACC2P9L8_9HYME</name>
<accession>A0ACC2P9L8</accession>
<proteinExistence type="predicted"/>
<dbReference type="EMBL" id="CM056742">
    <property type="protein sequence ID" value="KAJ8680105.1"/>
    <property type="molecule type" value="Genomic_DNA"/>
</dbReference>